<dbReference type="PANTHER" id="PTHR43735:SF3">
    <property type="entry name" value="FERROPTOSIS SUPPRESSOR PROTEIN 1"/>
    <property type="match status" value="1"/>
</dbReference>
<dbReference type="GO" id="GO:0050660">
    <property type="term" value="F:flavin adenine dinucleotide binding"/>
    <property type="evidence" value="ECO:0007669"/>
    <property type="project" value="TreeGrafter"/>
</dbReference>
<dbReference type="Proteomes" id="UP001165085">
    <property type="component" value="Unassembled WGS sequence"/>
</dbReference>
<proteinExistence type="inferred from homology"/>
<evidence type="ECO:0000256" key="5">
    <source>
        <dbReference type="SAM" id="MobiDB-lite"/>
    </source>
</evidence>
<comment type="similarity">
    <text evidence="1">Belongs to the FAD-dependent oxidoreductase family.</text>
</comment>
<comment type="caution">
    <text evidence="7">The sequence shown here is derived from an EMBL/GenBank/DDBJ whole genome shotgun (WGS) entry which is preliminary data.</text>
</comment>
<protein>
    <recommendedName>
        <fullName evidence="6">FAD/NAD(P)-binding domain-containing protein</fullName>
    </recommendedName>
</protein>
<dbReference type="PANTHER" id="PTHR43735">
    <property type="entry name" value="APOPTOSIS-INDUCING FACTOR 1"/>
    <property type="match status" value="1"/>
</dbReference>
<reference evidence="8" key="1">
    <citation type="journal article" date="2023" name="Commun. Biol.">
        <title>Genome analysis of Parmales, the sister group of diatoms, reveals the evolutionary specialization of diatoms from phago-mixotrophs to photoautotrophs.</title>
        <authorList>
            <person name="Ban H."/>
            <person name="Sato S."/>
            <person name="Yoshikawa S."/>
            <person name="Yamada K."/>
            <person name="Nakamura Y."/>
            <person name="Ichinomiya M."/>
            <person name="Sato N."/>
            <person name="Blanc-Mathieu R."/>
            <person name="Endo H."/>
            <person name="Kuwata A."/>
            <person name="Ogata H."/>
        </authorList>
    </citation>
    <scope>NUCLEOTIDE SEQUENCE [LARGE SCALE GENOMIC DNA]</scope>
    <source>
        <strain evidence="8">NIES 3701</strain>
    </source>
</reference>
<evidence type="ECO:0000313" key="8">
    <source>
        <dbReference type="Proteomes" id="UP001165085"/>
    </source>
</evidence>
<keyword evidence="8" id="KW-1185">Reference proteome</keyword>
<feature type="region of interest" description="Disordered" evidence="5">
    <location>
        <begin position="1100"/>
        <end position="1134"/>
    </location>
</feature>
<name>A0A9W7ADS4_9STRA</name>
<gene>
    <name evidence="7" type="ORF">TrST_g4385</name>
</gene>
<dbReference type="Gene3D" id="3.50.50.100">
    <property type="match status" value="1"/>
</dbReference>
<dbReference type="OrthoDB" id="202203at2759"/>
<evidence type="ECO:0000256" key="2">
    <source>
        <dbReference type="ARBA" id="ARBA00022630"/>
    </source>
</evidence>
<dbReference type="PRINTS" id="PR00368">
    <property type="entry name" value="FADPNR"/>
</dbReference>
<feature type="domain" description="FAD/NAD(P)-binding" evidence="6">
    <location>
        <begin position="545"/>
        <end position="845"/>
    </location>
</feature>
<keyword evidence="2" id="KW-0285">Flavoprotein</keyword>
<feature type="compositionally biased region" description="Pro residues" evidence="5">
    <location>
        <begin position="1220"/>
        <end position="1230"/>
    </location>
</feature>
<dbReference type="EMBL" id="BRXY01000127">
    <property type="protein sequence ID" value="GMH68651.1"/>
    <property type="molecule type" value="Genomic_DNA"/>
</dbReference>
<accession>A0A9W7ADS4</accession>
<keyword evidence="3" id="KW-0274">FAD</keyword>
<dbReference type="GO" id="GO:0005737">
    <property type="term" value="C:cytoplasm"/>
    <property type="evidence" value="ECO:0007669"/>
    <property type="project" value="TreeGrafter"/>
</dbReference>
<evidence type="ECO:0000313" key="7">
    <source>
        <dbReference type="EMBL" id="GMH68651.1"/>
    </source>
</evidence>
<evidence type="ECO:0000256" key="1">
    <source>
        <dbReference type="ARBA" id="ARBA00006442"/>
    </source>
</evidence>
<feature type="region of interest" description="Disordered" evidence="5">
    <location>
        <begin position="1208"/>
        <end position="1243"/>
    </location>
</feature>
<dbReference type="GO" id="GO:0004174">
    <property type="term" value="F:electron-transferring-flavoprotein dehydrogenase activity"/>
    <property type="evidence" value="ECO:0007669"/>
    <property type="project" value="TreeGrafter"/>
</dbReference>
<dbReference type="InterPro" id="IPR023753">
    <property type="entry name" value="FAD/NAD-binding_dom"/>
</dbReference>
<sequence length="1270" mass="138648">MSIMPVVELGQIVFVLAGETAKRLEAAKLLPETIAKVKRTVGQIIGATEQVQSDKPTEHALSSIRLKLDEINACMKTLEEKQTAHANSTAITRCCGLLAQGHDVLEIESKLETLNTEINIDLESLVKATQLASYSNRSSGVLKESFARHFWDKHFHDQRSCGINDLVEALKFESRDWMKDSVTYPKFINWSTVEPTIRVAFGCEGEDDGKQITVLQFGELLGDSPLYETLTRLEMRQTAATHLVKLLVYRIPSRKPDPELDGIALLVRTTDSLSELREAAVLFAKEAEEEDGEGSMPDFLVKGDFEFFLDEASTRVRRKLENGMSGTKYLNRAVIVPKKDLPKPKTKTVTVSVLPGKKYAPIVPDEDTDVEEDVSKPDLAARIMHKVENNRALTLTVDSCLNDKDLALALRQYAVILNVGEASVDFLTKLKDLKAAAKDIKISGAKLRVVRAGSKALSVRFFNGSSADRFPPSIRSFVVEAGAKLLEGSAGTDEMLEILDSVADPVEESLKPCLEKVIADQQKIGRVKQDGIFKAKRSKSEQRTRVVVCGGGNAGLTVAAELNADPKFDVTLVDPKEYFEDVTAQPRCIVDPGEKYEGKDDKSSQFASSVFKFCDSAAAGANIISGKVTGVRSTHIEVGANRAVVPYDYLVLATGSHYKSDIKTDNNSILFRHQQMVAEYEALKAANHVLVVGGGLVGVEIAGDVAEAFKGKKITLVHAHGKLLKNVKGAHELALPVLEGLGVNVILGARIHPDVGKLKEHGSSAGSSIGCSTFTTTLGDHIVADKVIWCTGYSPNTTFINKQESDEIFVNSLDRRGFVRVDSTFRLPECPNVFACGDIVSSDSAGCLFSAVSPDEDLTRAERTASAAFMHAVAIGANVKRLADGAADSELVRFDYRRIGARAEVVISMGSSMGLTAMSSFSYTNYTGMFKIEGKANVEEMEKNGVALDASCPKFKESITNYLVNAWAAPENIIGTCTFYRTFPTFIDPLAAENFDAAAWKAASEDFPPIKALGEELPLLEEEEKKVDASFTASDLDDMREKLKAELASEEKKVREEADKKRAEEIEKLKLEISKNAEESGKKQRDEVAELKAQLEEAKATVLSPINARSPRKRRAKGGQGGRENSFSFSEVDTDSSAFLTVQSEMADLKAQIASIIDRAPEQESMQRMKNEHELEIQSLKAEIEAQRAIHEANLAAVRDEIANLDRESRESRALIVSPRAPPSRPPAPSQPQQTVKVDNKQAGSAQIAVAAAQMISALAATLELNEQNN</sequence>
<keyword evidence="4" id="KW-0560">Oxidoreductase</keyword>
<feature type="compositionally biased region" description="Polar residues" evidence="5">
    <location>
        <begin position="1125"/>
        <end position="1134"/>
    </location>
</feature>
<dbReference type="PRINTS" id="PR00411">
    <property type="entry name" value="PNDRDTASEI"/>
</dbReference>
<organism evidence="7 8">
    <name type="scientific">Triparma strigata</name>
    <dbReference type="NCBI Taxonomy" id="1606541"/>
    <lineage>
        <taxon>Eukaryota</taxon>
        <taxon>Sar</taxon>
        <taxon>Stramenopiles</taxon>
        <taxon>Ochrophyta</taxon>
        <taxon>Bolidophyceae</taxon>
        <taxon>Parmales</taxon>
        <taxon>Triparmaceae</taxon>
        <taxon>Triparma</taxon>
    </lineage>
</organism>
<evidence type="ECO:0000259" key="6">
    <source>
        <dbReference type="Pfam" id="PF07992"/>
    </source>
</evidence>
<evidence type="ECO:0000256" key="3">
    <source>
        <dbReference type="ARBA" id="ARBA00022827"/>
    </source>
</evidence>
<dbReference type="AlphaFoldDB" id="A0A9W7ADS4"/>
<dbReference type="SUPFAM" id="SSF51971">
    <property type="entry name" value="Nucleotide-binding domain"/>
    <property type="match status" value="1"/>
</dbReference>
<dbReference type="Pfam" id="PF07992">
    <property type="entry name" value="Pyr_redox_2"/>
    <property type="match status" value="1"/>
</dbReference>
<evidence type="ECO:0000256" key="4">
    <source>
        <dbReference type="ARBA" id="ARBA00023002"/>
    </source>
</evidence>